<accession>A0A9X9LIV5</accession>
<gene>
    <name evidence="2" type="ORF">BN2614_LOCUS3</name>
</gene>
<proteinExistence type="predicted"/>
<evidence type="ECO:0000313" key="2">
    <source>
        <dbReference type="EMBL" id="VCW69227.1"/>
    </source>
</evidence>
<reference evidence="2 3" key="1">
    <citation type="submission" date="2018-10" db="EMBL/GenBank/DDBJ databases">
        <authorList>
            <person name="Ekblom R."/>
            <person name="Jareborg N."/>
        </authorList>
    </citation>
    <scope>NUCLEOTIDE SEQUENCE [LARGE SCALE GENOMIC DNA]</scope>
    <source>
        <tissue evidence="2">Muscle</tissue>
    </source>
</reference>
<feature type="non-terminal residue" evidence="2">
    <location>
        <position position="1"/>
    </location>
</feature>
<sequence>VFLLFLFFPIPLFLNICFLFSVAHQFHCLWHYTFPYLVSSMLTSILIGL</sequence>
<keyword evidence="1" id="KW-0472">Membrane</keyword>
<dbReference type="AlphaFoldDB" id="A0A9X9LIV5"/>
<organism evidence="2 3">
    <name type="scientific">Gulo gulo</name>
    <name type="common">Wolverine</name>
    <name type="synonym">Gluton</name>
    <dbReference type="NCBI Taxonomy" id="48420"/>
    <lineage>
        <taxon>Eukaryota</taxon>
        <taxon>Metazoa</taxon>
        <taxon>Chordata</taxon>
        <taxon>Craniata</taxon>
        <taxon>Vertebrata</taxon>
        <taxon>Euteleostomi</taxon>
        <taxon>Mammalia</taxon>
        <taxon>Eutheria</taxon>
        <taxon>Laurasiatheria</taxon>
        <taxon>Carnivora</taxon>
        <taxon>Caniformia</taxon>
        <taxon>Musteloidea</taxon>
        <taxon>Mustelidae</taxon>
        <taxon>Guloninae</taxon>
        <taxon>Gulo</taxon>
    </lineage>
</organism>
<keyword evidence="3" id="KW-1185">Reference proteome</keyword>
<feature type="transmembrane region" description="Helical" evidence="1">
    <location>
        <begin position="29"/>
        <end position="48"/>
    </location>
</feature>
<evidence type="ECO:0000256" key="1">
    <source>
        <dbReference type="SAM" id="Phobius"/>
    </source>
</evidence>
<keyword evidence="1" id="KW-1133">Transmembrane helix</keyword>
<dbReference type="Proteomes" id="UP000269945">
    <property type="component" value="Unassembled WGS sequence"/>
</dbReference>
<dbReference type="EMBL" id="CYRY02004747">
    <property type="protein sequence ID" value="VCW69227.1"/>
    <property type="molecule type" value="Genomic_DNA"/>
</dbReference>
<keyword evidence="1" id="KW-0812">Transmembrane</keyword>
<protein>
    <submittedName>
        <fullName evidence="2">Uncharacterized protein</fullName>
    </submittedName>
</protein>
<name>A0A9X9LIV5_GULGU</name>
<comment type="caution">
    <text evidence="2">The sequence shown here is derived from an EMBL/GenBank/DDBJ whole genome shotgun (WGS) entry which is preliminary data.</text>
</comment>
<evidence type="ECO:0000313" key="3">
    <source>
        <dbReference type="Proteomes" id="UP000269945"/>
    </source>
</evidence>